<dbReference type="CDD" id="cd00037">
    <property type="entry name" value="CLECT"/>
    <property type="match status" value="1"/>
</dbReference>
<keyword evidence="2" id="KW-0472">Membrane</keyword>
<evidence type="ECO:0000256" key="2">
    <source>
        <dbReference type="SAM" id="Phobius"/>
    </source>
</evidence>
<reference evidence="4" key="1">
    <citation type="submission" date="2017-02" db="UniProtKB">
        <authorList>
            <consortium name="WormBaseParasite"/>
        </authorList>
    </citation>
    <scope>IDENTIFICATION</scope>
</reference>
<feature type="region of interest" description="Disordered" evidence="1">
    <location>
        <begin position="361"/>
        <end position="385"/>
    </location>
</feature>
<dbReference type="Gene3D" id="3.10.100.10">
    <property type="entry name" value="Mannose-Binding Protein A, subunit A"/>
    <property type="match status" value="1"/>
</dbReference>
<protein>
    <submittedName>
        <fullName evidence="4">C-type lectin domain-containing protein</fullName>
    </submittedName>
</protein>
<organism evidence="3 4">
    <name type="scientific">Syphacia muris</name>
    <dbReference type="NCBI Taxonomy" id="451379"/>
    <lineage>
        <taxon>Eukaryota</taxon>
        <taxon>Metazoa</taxon>
        <taxon>Ecdysozoa</taxon>
        <taxon>Nematoda</taxon>
        <taxon>Chromadorea</taxon>
        <taxon>Rhabditida</taxon>
        <taxon>Spirurina</taxon>
        <taxon>Oxyuridomorpha</taxon>
        <taxon>Oxyuroidea</taxon>
        <taxon>Oxyuridae</taxon>
        <taxon>Syphacia</taxon>
    </lineage>
</organism>
<accession>A0A0N5AXB9</accession>
<dbReference type="InterPro" id="IPR016187">
    <property type="entry name" value="CTDL_fold"/>
</dbReference>
<dbReference type="InterPro" id="IPR016186">
    <property type="entry name" value="C-type_lectin-like/link_sf"/>
</dbReference>
<feature type="transmembrane region" description="Helical" evidence="2">
    <location>
        <begin position="333"/>
        <end position="352"/>
    </location>
</feature>
<evidence type="ECO:0000313" key="4">
    <source>
        <dbReference type="WBParaSite" id="SMUV_0000959301-mRNA-1"/>
    </source>
</evidence>
<name>A0A0N5AXB9_9BILA</name>
<evidence type="ECO:0000256" key="1">
    <source>
        <dbReference type="SAM" id="MobiDB-lite"/>
    </source>
</evidence>
<keyword evidence="2" id="KW-0812">Transmembrane</keyword>
<evidence type="ECO:0000313" key="3">
    <source>
        <dbReference type="Proteomes" id="UP000046393"/>
    </source>
</evidence>
<proteinExistence type="predicted"/>
<sequence length="434" mass="49853">MIIVVYFNGSCVKGRGFQLYDDTRRISNCYTRIMRETEFPQIRGKCERYGFEDLTLEDDFEEFFIANAFMLGHHDEFALSQIFFDLRCDNRSVYYYKNNESTNIIATRIRKPLICTAFSCFFLKNNSDPNQPYTVEGLGECSATKFKGIVCKRRVNITQAEIFPTMEELGSCRKTGRLVYDSAAQQYYCYLSMKAKTFKQSEEYCKNVGGIVATFNTKKEEHYIKKFLISNNGVYLVPIGCTVQNGKMILADKTSPDSLIARMNESDVRVQNGYCYYKRLQYTLGFLAFDNYFQAPCLAEYVRLTNVVCRIEGDAILDDEGEFEMESYFAPPVLHFGFGILFVSLLLSYCIVKTKPQPKPEEFHGYDTPPIYERPRRRAKPSKKDEVIYDEVGTPARPAGNRAKAEGKQFKEISVGTLPVFIRNILVASTFTLS</sequence>
<dbReference type="SUPFAM" id="SSF56436">
    <property type="entry name" value="C-type lectin-like"/>
    <property type="match status" value="1"/>
</dbReference>
<dbReference type="WBParaSite" id="SMUV_0000959301-mRNA-1">
    <property type="protein sequence ID" value="SMUV_0000959301-mRNA-1"/>
    <property type="gene ID" value="SMUV_0000959301"/>
</dbReference>
<keyword evidence="2" id="KW-1133">Transmembrane helix</keyword>
<keyword evidence="3" id="KW-1185">Reference proteome</keyword>
<dbReference type="Proteomes" id="UP000046393">
    <property type="component" value="Unplaced"/>
</dbReference>
<dbReference type="AlphaFoldDB" id="A0A0N5AXB9"/>